<sequence>ESRRNRDEGNQRPDEWLPVQVITFNELQAIVRNHEASKALKARKEAIIGKMTPEQKEDFDKKIKALDDKHRELTKDILKSESHQLELLLNTILTPSFGEYLQDMSDKLDVLEYRTSRTIDGLIQSGRAEESFIQHREKRLMVSSFINADARLRVVVQTLQRIEDAHEAAIERRQLKTYDESEWYALE</sequence>
<proteinExistence type="predicted"/>
<evidence type="ECO:0000313" key="1">
    <source>
        <dbReference type="EMBL" id="MCS5737395.1"/>
    </source>
</evidence>
<name>A0ABT2HBQ1_9MICO</name>
<dbReference type="Proteomes" id="UP001165586">
    <property type="component" value="Unassembled WGS sequence"/>
</dbReference>
<protein>
    <submittedName>
        <fullName evidence="1">Uncharacterized protein</fullName>
    </submittedName>
</protein>
<feature type="non-terminal residue" evidence="1">
    <location>
        <position position="187"/>
    </location>
</feature>
<keyword evidence="2" id="KW-1185">Reference proteome</keyword>
<dbReference type="RefSeq" id="WP_259543785.1">
    <property type="nucleotide sequence ID" value="NZ_JANLCJ010000666.1"/>
</dbReference>
<dbReference type="EMBL" id="JANLCJ010000666">
    <property type="protein sequence ID" value="MCS5737395.1"/>
    <property type="molecule type" value="Genomic_DNA"/>
</dbReference>
<gene>
    <name evidence="1" type="ORF">N1032_27050</name>
</gene>
<feature type="non-terminal residue" evidence="1">
    <location>
        <position position="1"/>
    </location>
</feature>
<evidence type="ECO:0000313" key="2">
    <source>
        <dbReference type="Proteomes" id="UP001165586"/>
    </source>
</evidence>
<comment type="caution">
    <text evidence="1">The sequence shown here is derived from an EMBL/GenBank/DDBJ whole genome shotgun (WGS) entry which is preliminary data.</text>
</comment>
<organism evidence="1 2">
    <name type="scientific">Herbiconiux daphne</name>
    <dbReference type="NCBI Taxonomy" id="2970914"/>
    <lineage>
        <taxon>Bacteria</taxon>
        <taxon>Bacillati</taxon>
        <taxon>Actinomycetota</taxon>
        <taxon>Actinomycetes</taxon>
        <taxon>Micrococcales</taxon>
        <taxon>Microbacteriaceae</taxon>
        <taxon>Herbiconiux</taxon>
    </lineage>
</organism>
<reference evidence="1" key="1">
    <citation type="submission" date="2022-08" db="EMBL/GenBank/DDBJ databases">
        <authorList>
            <person name="Deng Y."/>
            <person name="Han X.-F."/>
            <person name="Zhang Y.-Q."/>
        </authorList>
    </citation>
    <scope>NUCLEOTIDE SEQUENCE</scope>
    <source>
        <strain evidence="1">CPCC 203386</strain>
    </source>
</reference>
<accession>A0ABT2HBQ1</accession>